<protein>
    <recommendedName>
        <fullName evidence="4">DUF3352 domain-containing protein</fullName>
    </recommendedName>
</protein>
<reference evidence="2 3" key="1">
    <citation type="journal article" date="2009" name="Stand. Genomic Sci.">
        <title>Complete genome sequence of Pirellula staleyi type strain (ATCC 27377).</title>
        <authorList>
            <person name="Clum A."/>
            <person name="Tindall B.J."/>
            <person name="Sikorski J."/>
            <person name="Ivanova N."/>
            <person name="Mavrommatis K."/>
            <person name="Lucas S."/>
            <person name="Glavina del Rio T."/>
            <person name="Nolan M."/>
            <person name="Chen F."/>
            <person name="Tice H."/>
            <person name="Pitluck S."/>
            <person name="Cheng J.F."/>
            <person name="Chertkov O."/>
            <person name="Brettin T."/>
            <person name="Han C."/>
            <person name="Detter J.C."/>
            <person name="Kuske C."/>
            <person name="Bruce D."/>
            <person name="Goodwin L."/>
            <person name="Ovchinikova G."/>
            <person name="Pati A."/>
            <person name="Mikhailova N."/>
            <person name="Chen A."/>
            <person name="Palaniappan K."/>
            <person name="Land M."/>
            <person name="Hauser L."/>
            <person name="Chang Y.J."/>
            <person name="Jeffries C.D."/>
            <person name="Chain P."/>
            <person name="Rohde M."/>
            <person name="Goker M."/>
            <person name="Bristow J."/>
            <person name="Eisen J.A."/>
            <person name="Markowitz V."/>
            <person name="Hugenholtz P."/>
            <person name="Kyrpides N.C."/>
            <person name="Klenk H.P."/>
            <person name="Lapidus A."/>
        </authorList>
    </citation>
    <scope>NUCLEOTIDE SEQUENCE [LARGE SCALE GENOMIC DNA]</scope>
    <source>
        <strain evidence="3">ATCC 27377 / DSM 6068 / ICPB 4128</strain>
    </source>
</reference>
<accession>D2QZC9</accession>
<evidence type="ECO:0000313" key="2">
    <source>
        <dbReference type="EMBL" id="ADB18321.1"/>
    </source>
</evidence>
<evidence type="ECO:0008006" key="4">
    <source>
        <dbReference type="Google" id="ProtNLM"/>
    </source>
</evidence>
<proteinExistence type="predicted"/>
<keyword evidence="3" id="KW-1185">Reference proteome</keyword>
<evidence type="ECO:0000313" key="3">
    <source>
        <dbReference type="Proteomes" id="UP000001887"/>
    </source>
</evidence>
<organism evidence="2 3">
    <name type="scientific">Pirellula staleyi (strain ATCC 27377 / DSM 6068 / ICPB 4128)</name>
    <name type="common">Pirella staleyi</name>
    <dbReference type="NCBI Taxonomy" id="530564"/>
    <lineage>
        <taxon>Bacteria</taxon>
        <taxon>Pseudomonadati</taxon>
        <taxon>Planctomycetota</taxon>
        <taxon>Planctomycetia</taxon>
        <taxon>Pirellulales</taxon>
        <taxon>Pirellulaceae</taxon>
        <taxon>Pirellula</taxon>
    </lineage>
</organism>
<dbReference type="eggNOG" id="ENOG502ZP6D">
    <property type="taxonomic scope" value="Bacteria"/>
</dbReference>
<name>D2QZC9_PIRSD</name>
<dbReference type="AlphaFoldDB" id="D2QZC9"/>
<gene>
    <name evidence="2" type="ordered locus">Psta_3661</name>
</gene>
<feature type="region of interest" description="Disordered" evidence="1">
    <location>
        <begin position="478"/>
        <end position="498"/>
    </location>
</feature>
<dbReference type="EMBL" id="CP001848">
    <property type="protein sequence ID" value="ADB18321.1"/>
    <property type="molecule type" value="Genomic_DNA"/>
</dbReference>
<sequence length="644" mass="70138">MLRAGADLRQIVAIWMKPTIPPLGIAADRTSGEFFFATGDFSVQRRLFSLWGRTYRWAGSSLAIALTLAGAAFAERPSAPKLLPTHTLAFARITDAPLLRERFKETALGRIAGDEDVKPLVSSTYAAIQEAWNTLEDRISVPLDDLIVLPQGEIAVGFVSARDQPTGVVMLMDVKERLPTAIKLLEDGETFVKQEGGDVETVKIAGVEATLVTGPDGGKIVYFEKEGTLVFTTSEALSEQVLDLWDGSEIKSLAENDQFNSIMSRCAGSSDDPPQFTFFVDPIEIVRATARGNFAVQTAVALFPVLGVDGVKGVGGSLTFSTGEFDQVAHYHILIEEPRAGIVKVLAFGAGDTTPEPWVPAESSAYTTLHWNVQESYSVAAELYNSIMEEGEFQREVKVRLSDRIGVDVEKEIVPALDGRISIANWIQKPATINGQCIMVGLKLKDANSFLDVHNKIVEKFADRLEKKTMAGVTYHVIPGPAPQQPPAEGDTPRPRITRQPTPCFAIVGDYLLICDSVEALEASLLATTDPARGLADQPDFKLIASKVKRQNGGNAPGMLQFSRPEESMRMLYDLATGDAVKSRIDRGLENENPFFKRVDGIMKENPIPPFSSISKYLAPGGGMATSDETGLHYSAFTLKRQLD</sequence>
<dbReference type="Proteomes" id="UP000001887">
    <property type="component" value="Chromosome"/>
</dbReference>
<dbReference type="HOGENOM" id="CLU_453214_0_0_0"/>
<dbReference type="KEGG" id="psl:Psta_3661"/>
<evidence type="ECO:0000256" key="1">
    <source>
        <dbReference type="SAM" id="MobiDB-lite"/>
    </source>
</evidence>